<dbReference type="AlphaFoldDB" id="A0A165R7M4"/>
<dbReference type="Proteomes" id="UP000076761">
    <property type="component" value="Unassembled WGS sequence"/>
</dbReference>
<name>A0A165R7M4_9AGAM</name>
<evidence type="ECO:0000256" key="1">
    <source>
        <dbReference type="SAM" id="MobiDB-lite"/>
    </source>
</evidence>
<organism evidence="2 3">
    <name type="scientific">Neolentinus lepideus HHB14362 ss-1</name>
    <dbReference type="NCBI Taxonomy" id="1314782"/>
    <lineage>
        <taxon>Eukaryota</taxon>
        <taxon>Fungi</taxon>
        <taxon>Dikarya</taxon>
        <taxon>Basidiomycota</taxon>
        <taxon>Agaricomycotina</taxon>
        <taxon>Agaricomycetes</taxon>
        <taxon>Gloeophyllales</taxon>
        <taxon>Gloeophyllaceae</taxon>
        <taxon>Neolentinus</taxon>
    </lineage>
</organism>
<proteinExistence type="predicted"/>
<evidence type="ECO:0000313" key="3">
    <source>
        <dbReference type="Proteomes" id="UP000076761"/>
    </source>
</evidence>
<feature type="region of interest" description="Disordered" evidence="1">
    <location>
        <begin position="144"/>
        <end position="165"/>
    </location>
</feature>
<dbReference type="InParanoid" id="A0A165R7M4"/>
<evidence type="ECO:0000313" key="2">
    <source>
        <dbReference type="EMBL" id="KZT23420.1"/>
    </source>
</evidence>
<sequence length="165" mass="18004">MFLDDIVGLQRQIAGILGYKTWATYGLEITLTNGANKVLETDITLDETLLQKYLPVSVVVPAILDIYRRLSGVRYEKGHDVPQHTVREDTQPTSTDFWDIATSTSFTAARVSAFLSSPPLNRSPLQNPNSQVLHFGTSYPATAAQTLRASAPSQRSLGQAGAPQT</sequence>
<dbReference type="EMBL" id="KV425585">
    <property type="protein sequence ID" value="KZT23420.1"/>
    <property type="molecule type" value="Genomic_DNA"/>
</dbReference>
<reference evidence="2 3" key="1">
    <citation type="journal article" date="2016" name="Mol. Biol. Evol.">
        <title>Comparative Genomics of Early-Diverging Mushroom-Forming Fungi Provides Insights into the Origins of Lignocellulose Decay Capabilities.</title>
        <authorList>
            <person name="Nagy L.G."/>
            <person name="Riley R."/>
            <person name="Tritt A."/>
            <person name="Adam C."/>
            <person name="Daum C."/>
            <person name="Floudas D."/>
            <person name="Sun H."/>
            <person name="Yadav J.S."/>
            <person name="Pangilinan J."/>
            <person name="Larsson K.H."/>
            <person name="Matsuura K."/>
            <person name="Barry K."/>
            <person name="Labutti K."/>
            <person name="Kuo R."/>
            <person name="Ohm R.A."/>
            <person name="Bhattacharya S.S."/>
            <person name="Shirouzu T."/>
            <person name="Yoshinaga Y."/>
            <person name="Martin F.M."/>
            <person name="Grigoriev I.V."/>
            <person name="Hibbett D.S."/>
        </authorList>
    </citation>
    <scope>NUCLEOTIDE SEQUENCE [LARGE SCALE GENOMIC DNA]</scope>
    <source>
        <strain evidence="2 3">HHB14362 ss-1</strain>
    </source>
</reference>
<accession>A0A165R7M4</accession>
<keyword evidence="3" id="KW-1185">Reference proteome</keyword>
<protein>
    <submittedName>
        <fullName evidence="2">Uncharacterized protein</fullName>
    </submittedName>
</protein>
<gene>
    <name evidence="2" type="ORF">NEOLEDRAFT_1180073</name>
</gene>